<gene>
    <name evidence="4" type="ORF">GQX73_g6233</name>
</gene>
<dbReference type="InterPro" id="IPR052766">
    <property type="entry name" value="S41A_metabolite_peptidase"/>
</dbReference>
<dbReference type="SUPFAM" id="SSF52096">
    <property type="entry name" value="ClpP/crotonase"/>
    <property type="match status" value="1"/>
</dbReference>
<dbReference type="InParanoid" id="A0A7C8MT42"/>
<evidence type="ECO:0000313" key="4">
    <source>
        <dbReference type="EMBL" id="KAF2967315.1"/>
    </source>
</evidence>
<evidence type="ECO:0000313" key="5">
    <source>
        <dbReference type="Proteomes" id="UP000481858"/>
    </source>
</evidence>
<dbReference type="PANTHER" id="PTHR37049:SF4">
    <property type="entry name" value="RHODANESE DOMAIN-CONTAINING PROTEIN"/>
    <property type="match status" value="1"/>
</dbReference>
<comment type="caution">
    <text evidence="4">The sequence shown here is derived from an EMBL/GenBank/DDBJ whole genome shotgun (WGS) entry which is preliminary data.</text>
</comment>
<dbReference type="AlphaFoldDB" id="A0A7C8MT42"/>
<keyword evidence="2" id="KW-0732">Signal</keyword>
<name>A0A7C8MT42_9PEZI</name>
<dbReference type="EMBL" id="WUBL01000070">
    <property type="protein sequence ID" value="KAF2967315.1"/>
    <property type="molecule type" value="Genomic_DNA"/>
</dbReference>
<feature type="region of interest" description="Disordered" evidence="1">
    <location>
        <begin position="28"/>
        <end position="48"/>
    </location>
</feature>
<dbReference type="Gene3D" id="3.90.226.10">
    <property type="entry name" value="2-enoyl-CoA Hydratase, Chain A, domain 1"/>
    <property type="match status" value="1"/>
</dbReference>
<protein>
    <recommendedName>
        <fullName evidence="3">CPAF-like PDZ domain-containing protein</fullName>
    </recommendedName>
</protein>
<dbReference type="Pfam" id="PF23658">
    <property type="entry name" value="PDZ_CPAF_rel"/>
    <property type="match status" value="1"/>
</dbReference>
<reference evidence="4 5" key="1">
    <citation type="submission" date="2019-12" db="EMBL/GenBank/DDBJ databases">
        <title>Draft genome sequence of the ascomycete Xylaria multiplex DSM 110363.</title>
        <authorList>
            <person name="Buettner E."/>
            <person name="Kellner H."/>
        </authorList>
    </citation>
    <scope>NUCLEOTIDE SEQUENCE [LARGE SCALE GENOMIC DNA]</scope>
    <source>
        <strain evidence="4 5">DSM 110363</strain>
    </source>
</reference>
<dbReference type="PANTHER" id="PTHR37049">
    <property type="entry name" value="PEPTIDASE S41 FAMILY PROTEIN"/>
    <property type="match status" value="1"/>
</dbReference>
<keyword evidence="5" id="KW-1185">Reference proteome</keyword>
<evidence type="ECO:0000259" key="3">
    <source>
        <dbReference type="Pfam" id="PF23658"/>
    </source>
</evidence>
<feature type="domain" description="CPAF-like PDZ" evidence="3">
    <location>
        <begin position="182"/>
        <end position="290"/>
    </location>
</feature>
<proteinExistence type="predicted"/>
<dbReference type="Proteomes" id="UP000481858">
    <property type="component" value="Unassembled WGS sequence"/>
</dbReference>
<organism evidence="4 5">
    <name type="scientific">Xylaria multiplex</name>
    <dbReference type="NCBI Taxonomy" id="323545"/>
    <lineage>
        <taxon>Eukaryota</taxon>
        <taxon>Fungi</taxon>
        <taxon>Dikarya</taxon>
        <taxon>Ascomycota</taxon>
        <taxon>Pezizomycotina</taxon>
        <taxon>Sordariomycetes</taxon>
        <taxon>Xylariomycetidae</taxon>
        <taxon>Xylariales</taxon>
        <taxon>Xylariaceae</taxon>
        <taxon>Xylaria</taxon>
    </lineage>
</organism>
<sequence length="760" mass="82961">MKSLTINVALATLLSGVVPTSAAVLSRGGNGTSCGGPKPTNGITTAAPTPTATEPCVVARDAFTSQVSASPGLVPTMAASLAYDCLKSVPVHKEPAIRLLDGLKPFLEWQSDQAFLKNPPTDYPYPPVDIFGELERIRSNLEANKYSGEVEWQEDLFKNIVGKPHNGHLAYHPDLLTVPFEWVRPWTLVSVSEDGTSLPVIKVLEDAVSPSETSSHIIEINGVDAAKFIEERVSGSSNTQDPDAGYNTMFFSRANKAGLQANGYFEGGGRESLTFANGTTIVKPNIARFHYGPYDWNNVVDAETMHKEFCRGAYITNTAARDVKPIRRTTAPKGIRSYPQPPVSLVSRQDEPNTIDGYPEPVLIADDQVVSGYFIDEPGFEDVAVLVLLSFSSDFVSFQSAVQNFFVEAVEAGKTKLIIDLQANGGGTILQGYDTFRQIFPDIIQDGPSRWRSSSTFEALSQTFSPLCSNYMPTADSQELDNVCTTVNNWRNDLNGTNGRFTSYADKFGPLTLSGDSYTNYMEWDPANPVITRQAFGTDITGYGRRTNFTRPFGGPENIVLLYDGYCASTCSIFSQFMRHDAGVKSIAMGGRPNEGPIQGVGGVKGSQVYPFRQMSVLAEIARSYTEDPTLVKELQRLDDTYVSSRSPYQLPVVNVRDAVLPGELENGIPTQFVTELADCRLYWTESMIQNTGEIWKAAAQAAFKGGKCVAGGIAQPARRPQITASKSYGYRRHPQPVRGGQVLASDSPIMQHLRVQVSD</sequence>
<feature type="chain" id="PRO_5028936753" description="CPAF-like PDZ domain-containing protein" evidence="2">
    <location>
        <begin position="23"/>
        <end position="760"/>
    </location>
</feature>
<dbReference type="InterPro" id="IPR056186">
    <property type="entry name" value="PDZ_CPAF-rel"/>
</dbReference>
<feature type="signal peptide" evidence="2">
    <location>
        <begin position="1"/>
        <end position="22"/>
    </location>
</feature>
<evidence type="ECO:0000256" key="2">
    <source>
        <dbReference type="SAM" id="SignalP"/>
    </source>
</evidence>
<accession>A0A7C8MT42</accession>
<dbReference type="InterPro" id="IPR029045">
    <property type="entry name" value="ClpP/crotonase-like_dom_sf"/>
</dbReference>
<evidence type="ECO:0000256" key="1">
    <source>
        <dbReference type="SAM" id="MobiDB-lite"/>
    </source>
</evidence>
<dbReference type="OrthoDB" id="27214at2759"/>